<accession>A0AB73AJN0</accession>
<comment type="caution">
    <text evidence="1">The sequence shown here is derived from an EMBL/GenBank/DDBJ whole genome shotgun (WGS) entry which is preliminary data.</text>
</comment>
<dbReference type="Proteomes" id="UP000021175">
    <property type="component" value="Unassembled WGS sequence"/>
</dbReference>
<proteinExistence type="predicted"/>
<evidence type="ECO:0000313" key="2">
    <source>
        <dbReference type="Proteomes" id="UP000021175"/>
    </source>
</evidence>
<organism evidence="1 2">
    <name type="scientific">Bacteroides fragilis str. 3783N1-6</name>
    <dbReference type="NCBI Taxonomy" id="1339310"/>
    <lineage>
        <taxon>Bacteria</taxon>
        <taxon>Pseudomonadati</taxon>
        <taxon>Bacteroidota</taxon>
        <taxon>Bacteroidia</taxon>
        <taxon>Bacteroidales</taxon>
        <taxon>Bacteroidaceae</taxon>
        <taxon>Bacteroides</taxon>
    </lineage>
</organism>
<reference evidence="1 2" key="1">
    <citation type="submission" date="2014-02" db="EMBL/GenBank/DDBJ databases">
        <authorList>
            <person name="Sears C."/>
            <person name="Carroll K."/>
            <person name="Sack B.R."/>
            <person name="Qadri F."/>
            <person name="Myers L.L."/>
            <person name="Chung G.-T."/>
            <person name="Escheverria P."/>
            <person name="Fraser C.M."/>
            <person name="Sadzewicz L."/>
            <person name="Shefchek K.A."/>
            <person name="Tallon L."/>
            <person name="Das S.P."/>
            <person name="Daugherty S."/>
            <person name="Mongodin E.F."/>
        </authorList>
    </citation>
    <scope>NUCLEOTIDE SEQUENCE [LARGE SCALE GENOMIC DNA]</scope>
    <source>
        <strain evidence="1 2">3783N1-6</strain>
    </source>
</reference>
<sequence>MDIIAMSTSEALEETFFLSKDGCSVCMLMSEKQSSTFELVPLQARGDFMKIRF</sequence>
<evidence type="ECO:0000313" key="1">
    <source>
        <dbReference type="EMBL" id="EYB09389.1"/>
    </source>
</evidence>
<dbReference type="AlphaFoldDB" id="A0AB73AJN0"/>
<protein>
    <submittedName>
        <fullName evidence="1">Uncharacterized protein</fullName>
    </submittedName>
</protein>
<dbReference type="EMBL" id="JGEU01000034">
    <property type="protein sequence ID" value="EYB09389.1"/>
    <property type="molecule type" value="Genomic_DNA"/>
</dbReference>
<gene>
    <name evidence="1" type="ORF">M119_1702</name>
</gene>
<name>A0AB73AJN0_BACFG</name>